<protein>
    <recommendedName>
        <fullName evidence="3">HTH psq-type domain-containing protein</fullName>
    </recommendedName>
</protein>
<accession>A0AAV4DAA7</accession>
<evidence type="ECO:0000313" key="1">
    <source>
        <dbReference type="EMBL" id="GFO40988.1"/>
    </source>
</evidence>
<dbReference type="Proteomes" id="UP000735302">
    <property type="component" value="Unassembled WGS sequence"/>
</dbReference>
<reference evidence="1 2" key="1">
    <citation type="journal article" date="2021" name="Elife">
        <title>Chloroplast acquisition without the gene transfer in kleptoplastic sea slugs, Plakobranchus ocellatus.</title>
        <authorList>
            <person name="Maeda T."/>
            <person name="Takahashi S."/>
            <person name="Yoshida T."/>
            <person name="Shimamura S."/>
            <person name="Takaki Y."/>
            <person name="Nagai Y."/>
            <person name="Toyoda A."/>
            <person name="Suzuki Y."/>
            <person name="Arimoto A."/>
            <person name="Ishii H."/>
            <person name="Satoh N."/>
            <person name="Nishiyama T."/>
            <person name="Hasebe M."/>
            <person name="Maruyama T."/>
            <person name="Minagawa J."/>
            <person name="Obokata J."/>
            <person name="Shigenobu S."/>
        </authorList>
    </citation>
    <scope>NUCLEOTIDE SEQUENCE [LARGE SCALE GENOMIC DNA]</scope>
</reference>
<comment type="caution">
    <text evidence="1">The sequence shown here is derived from an EMBL/GenBank/DDBJ whole genome shotgun (WGS) entry which is preliminary data.</text>
</comment>
<gene>
    <name evidence="1" type="ORF">PoB_006749300</name>
</gene>
<evidence type="ECO:0008006" key="3">
    <source>
        <dbReference type="Google" id="ProtNLM"/>
    </source>
</evidence>
<dbReference type="EMBL" id="BLXT01007646">
    <property type="protein sequence ID" value="GFO40988.1"/>
    <property type="molecule type" value="Genomic_DNA"/>
</dbReference>
<name>A0AAV4DAA7_9GAST</name>
<keyword evidence="2" id="KW-1185">Reference proteome</keyword>
<sequence length="295" mass="34068">MKNTVVKAYIFWKKEQIVTMRVKASAKVDGETVQADPTKGKTTADIFASGEKALIFLYGARADDTLNMLRYKRFWEKVISSIRSVQCQEVEDVYFVFKNENKDRRAHGKKSQIWDNKEAWENNNQQELLCSPTTYKKLENCAQSKYCVQLRQNKNYVQIPLNPQSIEDVLVLSWYMYLPRKKNGAGYEKKEKKCRRRRKKKQTMIHIMNNINLPAIAVKSGMSYRDANKTFAVPVKTIANYTSNRSIVGVKAGRKVSILNDSKEIKAEAVKRVIESAKCGFPMTRKQVQQSISWV</sequence>
<proteinExistence type="predicted"/>
<dbReference type="AlphaFoldDB" id="A0AAV4DAA7"/>
<organism evidence="1 2">
    <name type="scientific">Plakobranchus ocellatus</name>
    <dbReference type="NCBI Taxonomy" id="259542"/>
    <lineage>
        <taxon>Eukaryota</taxon>
        <taxon>Metazoa</taxon>
        <taxon>Spiralia</taxon>
        <taxon>Lophotrochozoa</taxon>
        <taxon>Mollusca</taxon>
        <taxon>Gastropoda</taxon>
        <taxon>Heterobranchia</taxon>
        <taxon>Euthyneura</taxon>
        <taxon>Panpulmonata</taxon>
        <taxon>Sacoglossa</taxon>
        <taxon>Placobranchoidea</taxon>
        <taxon>Plakobranchidae</taxon>
        <taxon>Plakobranchus</taxon>
    </lineage>
</organism>
<evidence type="ECO:0000313" key="2">
    <source>
        <dbReference type="Proteomes" id="UP000735302"/>
    </source>
</evidence>